<evidence type="ECO:0000256" key="5">
    <source>
        <dbReference type="ARBA" id="ARBA00022692"/>
    </source>
</evidence>
<sequence length="342" mass="37517">MIMFAYYAIQGCDPLSQGLVDNPNQLVPYLVMEILAVPAIPGLFMSSLFSGALSSISSSLNSLAAVTWEDGLKPYWDKRLTELKKTVLLKILVAGYGVLAIGMSYVVTFIEGTVIQAAVSLIGPINGALGGMFILGAFFPFANKYGAFVGGITGMIISMWRSVAAYDIGIEYRSVTYPNGTCPGTNFSNVAPGTTNITAAVAEETESGVFDEFYRLSYMWAAALATLTCVIPGIVVSLATRPLMTEEEKHVPTMYQIPIFRRLFCCLPNSWIFTLDCKRDFENPEISSHQIRDMEFEVTAEKDPVNPNRENLPMSEKEHDVDLGIKKQGILNTSFIQEEGMC</sequence>
<evidence type="ECO:0000256" key="8">
    <source>
        <dbReference type="ARBA" id="ARBA00023065"/>
    </source>
</evidence>
<dbReference type="Proteomes" id="UP000271974">
    <property type="component" value="Unassembled WGS sequence"/>
</dbReference>
<evidence type="ECO:0000256" key="6">
    <source>
        <dbReference type="ARBA" id="ARBA00022989"/>
    </source>
</evidence>
<feature type="transmembrane region" description="Helical" evidence="12">
    <location>
        <begin position="145"/>
        <end position="163"/>
    </location>
</feature>
<feature type="transmembrane region" description="Helical" evidence="12">
    <location>
        <begin position="114"/>
        <end position="138"/>
    </location>
</feature>
<name>A0A3S1AXR7_ELYCH</name>
<proteinExistence type="inferred from homology"/>
<keyword evidence="9 12" id="KW-0472">Membrane</keyword>
<organism evidence="13 14">
    <name type="scientific">Elysia chlorotica</name>
    <name type="common">Eastern emerald elysia</name>
    <name type="synonym">Sea slug</name>
    <dbReference type="NCBI Taxonomy" id="188477"/>
    <lineage>
        <taxon>Eukaryota</taxon>
        <taxon>Metazoa</taxon>
        <taxon>Spiralia</taxon>
        <taxon>Lophotrochozoa</taxon>
        <taxon>Mollusca</taxon>
        <taxon>Gastropoda</taxon>
        <taxon>Heterobranchia</taxon>
        <taxon>Euthyneura</taxon>
        <taxon>Panpulmonata</taxon>
        <taxon>Sacoglossa</taxon>
        <taxon>Placobranchoidea</taxon>
        <taxon>Plakobranchidae</taxon>
        <taxon>Elysia</taxon>
    </lineage>
</organism>
<dbReference type="PANTHER" id="PTHR42985">
    <property type="entry name" value="SODIUM-COUPLED MONOCARBOXYLATE TRANSPORTER"/>
    <property type="match status" value="1"/>
</dbReference>
<evidence type="ECO:0000256" key="1">
    <source>
        <dbReference type="ARBA" id="ARBA00004651"/>
    </source>
</evidence>
<dbReference type="InterPro" id="IPR001734">
    <property type="entry name" value="Na/solute_symporter"/>
</dbReference>
<gene>
    <name evidence="13" type="ORF">EGW08_022245</name>
</gene>
<keyword evidence="3" id="KW-0813">Transport</keyword>
<comment type="subcellular location">
    <subcellularLocation>
        <location evidence="1">Cell membrane</location>
        <topology evidence="1">Multi-pass membrane protein</topology>
    </subcellularLocation>
</comment>
<dbReference type="InterPro" id="IPR038377">
    <property type="entry name" value="Na/Glc_symporter_sf"/>
</dbReference>
<evidence type="ECO:0000313" key="13">
    <source>
        <dbReference type="EMBL" id="RUS69991.1"/>
    </source>
</evidence>
<evidence type="ECO:0000313" key="14">
    <source>
        <dbReference type="Proteomes" id="UP000271974"/>
    </source>
</evidence>
<dbReference type="InterPro" id="IPR051163">
    <property type="entry name" value="Sodium:Solute_Symporter_SSF"/>
</dbReference>
<dbReference type="Gene3D" id="1.20.1730.10">
    <property type="entry name" value="Sodium/glucose cotransporter"/>
    <property type="match status" value="1"/>
</dbReference>
<evidence type="ECO:0000256" key="2">
    <source>
        <dbReference type="ARBA" id="ARBA00006434"/>
    </source>
</evidence>
<dbReference type="Pfam" id="PF00474">
    <property type="entry name" value="SSF"/>
    <property type="match status" value="1"/>
</dbReference>
<protein>
    <recommendedName>
        <fullName evidence="15">Sodium/solute symporter</fullName>
    </recommendedName>
</protein>
<evidence type="ECO:0000256" key="3">
    <source>
        <dbReference type="ARBA" id="ARBA00022448"/>
    </source>
</evidence>
<keyword evidence="7" id="KW-0915">Sodium</keyword>
<evidence type="ECO:0008006" key="15">
    <source>
        <dbReference type="Google" id="ProtNLM"/>
    </source>
</evidence>
<dbReference type="OrthoDB" id="6153852at2759"/>
<dbReference type="GO" id="GO:0006814">
    <property type="term" value="P:sodium ion transport"/>
    <property type="evidence" value="ECO:0007669"/>
    <property type="project" value="UniProtKB-KW"/>
</dbReference>
<dbReference type="GO" id="GO:0015293">
    <property type="term" value="F:symporter activity"/>
    <property type="evidence" value="ECO:0007669"/>
    <property type="project" value="TreeGrafter"/>
</dbReference>
<keyword evidence="14" id="KW-1185">Reference proteome</keyword>
<evidence type="ECO:0000256" key="11">
    <source>
        <dbReference type="RuleBase" id="RU362091"/>
    </source>
</evidence>
<keyword evidence="6 12" id="KW-1133">Transmembrane helix</keyword>
<dbReference type="AlphaFoldDB" id="A0A3S1AXR7"/>
<comment type="similarity">
    <text evidence="2 11">Belongs to the sodium:solute symporter (SSF) (TC 2.A.21) family.</text>
</comment>
<dbReference type="PROSITE" id="PS50283">
    <property type="entry name" value="NA_SOLUT_SYMP_3"/>
    <property type="match status" value="1"/>
</dbReference>
<evidence type="ECO:0000256" key="9">
    <source>
        <dbReference type="ARBA" id="ARBA00023136"/>
    </source>
</evidence>
<keyword evidence="8" id="KW-0406">Ion transport</keyword>
<feature type="transmembrane region" description="Helical" evidence="12">
    <location>
        <begin position="87"/>
        <end position="108"/>
    </location>
</feature>
<evidence type="ECO:0000256" key="7">
    <source>
        <dbReference type="ARBA" id="ARBA00023053"/>
    </source>
</evidence>
<dbReference type="EMBL" id="RQTK01001517">
    <property type="protein sequence ID" value="RUS69991.1"/>
    <property type="molecule type" value="Genomic_DNA"/>
</dbReference>
<evidence type="ECO:0000256" key="10">
    <source>
        <dbReference type="ARBA" id="ARBA00023201"/>
    </source>
</evidence>
<comment type="caution">
    <text evidence="13">The sequence shown here is derived from an EMBL/GenBank/DDBJ whole genome shotgun (WGS) entry which is preliminary data.</text>
</comment>
<keyword evidence="5 12" id="KW-0812">Transmembrane</keyword>
<keyword evidence="10" id="KW-0739">Sodium transport</keyword>
<evidence type="ECO:0000256" key="4">
    <source>
        <dbReference type="ARBA" id="ARBA00022475"/>
    </source>
</evidence>
<feature type="transmembrane region" description="Helical" evidence="12">
    <location>
        <begin position="218"/>
        <end position="239"/>
    </location>
</feature>
<evidence type="ECO:0000256" key="12">
    <source>
        <dbReference type="SAM" id="Phobius"/>
    </source>
</evidence>
<dbReference type="PANTHER" id="PTHR42985:SF40">
    <property type="entry name" value="LD47995P-RELATED"/>
    <property type="match status" value="1"/>
</dbReference>
<accession>A0A3S1AXR7</accession>
<dbReference type="STRING" id="188477.A0A3S1AXR7"/>
<reference evidence="13 14" key="1">
    <citation type="submission" date="2019-01" db="EMBL/GenBank/DDBJ databases">
        <title>A draft genome assembly of the solar-powered sea slug Elysia chlorotica.</title>
        <authorList>
            <person name="Cai H."/>
            <person name="Li Q."/>
            <person name="Fang X."/>
            <person name="Li J."/>
            <person name="Curtis N.E."/>
            <person name="Altenburger A."/>
            <person name="Shibata T."/>
            <person name="Feng M."/>
            <person name="Maeda T."/>
            <person name="Schwartz J.A."/>
            <person name="Shigenobu S."/>
            <person name="Lundholm N."/>
            <person name="Nishiyama T."/>
            <person name="Yang H."/>
            <person name="Hasebe M."/>
            <person name="Li S."/>
            <person name="Pierce S.K."/>
            <person name="Wang J."/>
        </authorList>
    </citation>
    <scope>NUCLEOTIDE SEQUENCE [LARGE SCALE GENOMIC DNA]</scope>
    <source>
        <strain evidence="13">EC2010</strain>
        <tissue evidence="13">Whole organism of an adult</tissue>
    </source>
</reference>
<keyword evidence="4" id="KW-1003">Cell membrane</keyword>
<dbReference type="GO" id="GO:0005886">
    <property type="term" value="C:plasma membrane"/>
    <property type="evidence" value="ECO:0007669"/>
    <property type="project" value="UniProtKB-SubCell"/>
</dbReference>